<dbReference type="RefSeq" id="WP_074604211.1">
    <property type="nucleotide sequence ID" value="NZ_FNGY01000001.1"/>
</dbReference>
<reference evidence="12" key="1">
    <citation type="submission" date="2016-10" db="EMBL/GenBank/DDBJ databases">
        <authorList>
            <person name="Varghese N."/>
            <person name="Submissions S."/>
        </authorList>
    </citation>
    <scope>NUCLEOTIDE SEQUENCE [LARGE SCALE GENOMIC DNA]</scope>
    <source>
        <strain evidence="12">DSM 19110</strain>
    </source>
</reference>
<dbReference type="NCBIfam" id="TIGR01252">
    <property type="entry name" value="acetolac_decarb"/>
    <property type="match status" value="1"/>
</dbReference>
<evidence type="ECO:0000256" key="4">
    <source>
        <dbReference type="ARBA" id="ARBA00013204"/>
    </source>
</evidence>
<dbReference type="PANTHER" id="PTHR35524:SF1">
    <property type="entry name" value="ALPHA-ACETOLACTATE DECARBOXYLASE"/>
    <property type="match status" value="1"/>
</dbReference>
<evidence type="ECO:0000256" key="2">
    <source>
        <dbReference type="ARBA" id="ARBA00005170"/>
    </source>
</evidence>
<feature type="signal peptide" evidence="10">
    <location>
        <begin position="1"/>
        <end position="24"/>
    </location>
</feature>
<dbReference type="EC" id="4.1.1.5" evidence="4 9"/>
<keyword evidence="6 9" id="KW-0210">Decarboxylase</keyword>
<evidence type="ECO:0000256" key="8">
    <source>
        <dbReference type="ARBA" id="ARBA00023239"/>
    </source>
</evidence>
<comment type="similarity">
    <text evidence="3 9">Belongs to the alpha-acetolactate decarboxylase family.</text>
</comment>
<feature type="chain" id="PRO_5010285199" description="Alpha-acetolactate decarboxylase" evidence="10">
    <location>
        <begin position="25"/>
        <end position="261"/>
    </location>
</feature>
<dbReference type="Pfam" id="PF03306">
    <property type="entry name" value="AAL_decarboxy"/>
    <property type="match status" value="1"/>
</dbReference>
<dbReference type="SUPFAM" id="SSF117856">
    <property type="entry name" value="AF0104/ALDC/Ptd012-like"/>
    <property type="match status" value="1"/>
</dbReference>
<sequence>MTNKFAFPFFNLFFMLSVCGIANGQTVEDKPIFHYSVMDAMRNGVYTGALTIDALAAQGDFGLGTYNQLDGEMVALDGVFYRVAPDGGVAKAEAQRKVPFASVAFFKADQVFELTNIQNIEMLQQEIMRRLPSKNKPYLIRIESVFKELNVGGANKLEAKDTTGLAELMKSRPLYKKQNVAGTIVGFYHPAYASGIDLSPFHFHFISNDKTYGGHIVAGELSSTKIKVSIDEKPGYQLMLPEDNKTFNRPWSTPDKTKGTY</sequence>
<gene>
    <name evidence="11" type="ORF">SAMN05421820_101265</name>
</gene>
<dbReference type="AlphaFoldDB" id="A0A1G9JHX7"/>
<evidence type="ECO:0000256" key="3">
    <source>
        <dbReference type="ARBA" id="ARBA00007106"/>
    </source>
</evidence>
<name>A0A1G9JHX7_9SPHI</name>
<keyword evidence="7 9" id="KW-0005">Acetoin biosynthesis</keyword>
<evidence type="ECO:0000256" key="9">
    <source>
        <dbReference type="PIRNR" id="PIRNR001332"/>
    </source>
</evidence>
<dbReference type="CDD" id="cd17299">
    <property type="entry name" value="acetolactate_decarboxylase"/>
    <property type="match status" value="1"/>
</dbReference>
<organism evidence="11 12">
    <name type="scientific">Pedobacter steynii</name>
    <dbReference type="NCBI Taxonomy" id="430522"/>
    <lineage>
        <taxon>Bacteria</taxon>
        <taxon>Pseudomonadati</taxon>
        <taxon>Bacteroidota</taxon>
        <taxon>Sphingobacteriia</taxon>
        <taxon>Sphingobacteriales</taxon>
        <taxon>Sphingobacteriaceae</taxon>
        <taxon>Pedobacter</taxon>
    </lineage>
</organism>
<proteinExistence type="inferred from homology"/>
<comment type="catalytic activity">
    <reaction evidence="1 9">
        <text>(2S)-2-acetolactate + H(+) = (R)-acetoin + CO2</text>
        <dbReference type="Rhea" id="RHEA:21580"/>
        <dbReference type="ChEBI" id="CHEBI:15378"/>
        <dbReference type="ChEBI" id="CHEBI:15686"/>
        <dbReference type="ChEBI" id="CHEBI:16526"/>
        <dbReference type="ChEBI" id="CHEBI:58476"/>
        <dbReference type="EC" id="4.1.1.5"/>
    </reaction>
</comment>
<accession>A0A1G9JHX7</accession>
<protein>
    <recommendedName>
        <fullName evidence="5 9">Alpha-acetolactate decarboxylase</fullName>
        <ecNumber evidence="4 9">4.1.1.5</ecNumber>
    </recommendedName>
</protein>
<dbReference type="UniPathway" id="UPA00626">
    <property type="reaction ID" value="UER00678"/>
</dbReference>
<evidence type="ECO:0000256" key="10">
    <source>
        <dbReference type="SAM" id="SignalP"/>
    </source>
</evidence>
<dbReference type="GO" id="GO:0047605">
    <property type="term" value="F:acetolactate decarboxylase activity"/>
    <property type="evidence" value="ECO:0007669"/>
    <property type="project" value="UniProtKB-UniRule"/>
</dbReference>
<keyword evidence="8 9" id="KW-0456">Lyase</keyword>
<dbReference type="Proteomes" id="UP000183200">
    <property type="component" value="Unassembled WGS sequence"/>
</dbReference>
<dbReference type="InterPro" id="IPR005128">
    <property type="entry name" value="Acetolactate_a_deCO2ase"/>
</dbReference>
<evidence type="ECO:0000313" key="12">
    <source>
        <dbReference type="Proteomes" id="UP000183200"/>
    </source>
</evidence>
<dbReference type="PANTHER" id="PTHR35524">
    <property type="entry name" value="ALPHA-ACETOLACTATE DECARBOXYLASE"/>
    <property type="match status" value="1"/>
</dbReference>
<evidence type="ECO:0000256" key="5">
    <source>
        <dbReference type="ARBA" id="ARBA00020164"/>
    </source>
</evidence>
<dbReference type="GO" id="GO:0045151">
    <property type="term" value="P:acetoin biosynthetic process"/>
    <property type="evidence" value="ECO:0007669"/>
    <property type="project" value="UniProtKB-UniRule"/>
</dbReference>
<evidence type="ECO:0000313" key="11">
    <source>
        <dbReference type="EMBL" id="SDL36991.1"/>
    </source>
</evidence>
<dbReference type="PIRSF" id="PIRSF001332">
    <property type="entry name" value="Acetolac_decarb"/>
    <property type="match status" value="1"/>
</dbReference>
<evidence type="ECO:0000256" key="6">
    <source>
        <dbReference type="ARBA" id="ARBA00022793"/>
    </source>
</evidence>
<comment type="pathway">
    <text evidence="2 9">Polyol metabolism; (R,R)-butane-2,3-diol biosynthesis; (R,R)-butane-2,3-diol from pyruvate: step 2/3.</text>
</comment>
<keyword evidence="10" id="KW-0732">Signal</keyword>
<dbReference type="EMBL" id="FNGY01000001">
    <property type="protein sequence ID" value="SDL36991.1"/>
    <property type="molecule type" value="Genomic_DNA"/>
</dbReference>
<evidence type="ECO:0000256" key="7">
    <source>
        <dbReference type="ARBA" id="ARBA00023061"/>
    </source>
</evidence>
<evidence type="ECO:0000256" key="1">
    <source>
        <dbReference type="ARBA" id="ARBA00001784"/>
    </source>
</evidence>
<dbReference type="Gene3D" id="3.30.1330.80">
    <property type="entry name" value="Hypothetical protein, similar to alpha- acetolactate decarboxylase, domain 2"/>
    <property type="match status" value="2"/>
</dbReference>
<keyword evidence="12" id="KW-1185">Reference proteome</keyword>